<dbReference type="SMART" id="SM00768">
    <property type="entry name" value="X8"/>
    <property type="match status" value="1"/>
</dbReference>
<dbReference type="InterPro" id="IPR012946">
    <property type="entry name" value="X8"/>
</dbReference>
<organism evidence="6 7">
    <name type="scientific">Symbiodinium natans</name>
    <dbReference type="NCBI Taxonomy" id="878477"/>
    <lineage>
        <taxon>Eukaryota</taxon>
        <taxon>Sar</taxon>
        <taxon>Alveolata</taxon>
        <taxon>Dinophyceae</taxon>
        <taxon>Suessiales</taxon>
        <taxon>Symbiodiniaceae</taxon>
        <taxon>Symbiodinium</taxon>
    </lineage>
</organism>
<feature type="signal peptide" evidence="4">
    <location>
        <begin position="1"/>
        <end position="17"/>
    </location>
</feature>
<proteinExistence type="predicted"/>
<name>A0A812NUZ5_9DINO</name>
<evidence type="ECO:0000313" key="6">
    <source>
        <dbReference type="EMBL" id="CAE7329141.1"/>
    </source>
</evidence>
<keyword evidence="3" id="KW-0812">Transmembrane</keyword>
<evidence type="ECO:0000256" key="1">
    <source>
        <dbReference type="ARBA" id="ARBA00022729"/>
    </source>
</evidence>
<feature type="transmembrane region" description="Helical" evidence="3">
    <location>
        <begin position="635"/>
        <end position="653"/>
    </location>
</feature>
<evidence type="ECO:0000259" key="5">
    <source>
        <dbReference type="SMART" id="SM00768"/>
    </source>
</evidence>
<feature type="chain" id="PRO_5032907116" evidence="4">
    <location>
        <begin position="18"/>
        <end position="680"/>
    </location>
</feature>
<dbReference type="InterPro" id="IPR017853">
    <property type="entry name" value="GH"/>
</dbReference>
<gene>
    <name evidence="6" type="primary">TDP1</name>
    <name evidence="6" type="ORF">SNAT2548_LOCUS17227</name>
</gene>
<evidence type="ECO:0000313" key="7">
    <source>
        <dbReference type="Proteomes" id="UP000604046"/>
    </source>
</evidence>
<evidence type="ECO:0000256" key="4">
    <source>
        <dbReference type="SAM" id="SignalP"/>
    </source>
</evidence>
<keyword evidence="1 4" id="KW-0732">Signal</keyword>
<dbReference type="Proteomes" id="UP000604046">
    <property type="component" value="Unassembled WGS sequence"/>
</dbReference>
<dbReference type="OrthoDB" id="411493at2759"/>
<keyword evidence="3" id="KW-0472">Membrane</keyword>
<keyword evidence="7" id="KW-1185">Reference proteome</keyword>
<comment type="caution">
    <text evidence="6">The sequence shown here is derived from an EMBL/GenBank/DDBJ whole genome shotgun (WGS) entry which is preliminary data.</text>
</comment>
<evidence type="ECO:0000256" key="3">
    <source>
        <dbReference type="SAM" id="Phobius"/>
    </source>
</evidence>
<dbReference type="SUPFAM" id="SSF51445">
    <property type="entry name" value="(Trans)glycosidases"/>
    <property type="match status" value="1"/>
</dbReference>
<keyword evidence="3" id="KW-1133">Transmembrane helix</keyword>
<accession>A0A812NUZ5</accession>
<protein>
    <submittedName>
        <fullName evidence="6">TDP1 protein</fullName>
    </submittedName>
</protein>
<dbReference type="AlphaFoldDB" id="A0A812NUZ5"/>
<feature type="compositionally biased region" description="Pro residues" evidence="2">
    <location>
        <begin position="618"/>
        <end position="627"/>
    </location>
</feature>
<evidence type="ECO:0000256" key="2">
    <source>
        <dbReference type="SAM" id="MobiDB-lite"/>
    </source>
</evidence>
<feature type="region of interest" description="Disordered" evidence="2">
    <location>
        <begin position="608"/>
        <end position="627"/>
    </location>
</feature>
<dbReference type="EMBL" id="CAJNDS010002104">
    <property type="protein sequence ID" value="CAE7329141.1"/>
    <property type="molecule type" value="Genomic_DNA"/>
</dbReference>
<reference evidence="6" key="1">
    <citation type="submission" date="2021-02" db="EMBL/GenBank/DDBJ databases">
        <authorList>
            <person name="Dougan E. K."/>
            <person name="Rhodes N."/>
            <person name="Thang M."/>
            <person name="Chan C."/>
        </authorList>
    </citation>
    <scope>NUCLEOTIDE SEQUENCE</scope>
</reference>
<feature type="domain" description="X8" evidence="5">
    <location>
        <begin position="513"/>
        <end position="599"/>
    </location>
</feature>
<sequence length="680" mass="73901">MHRFAHALALFRLAASGQDVTFLPACAGDTCVKKPPRAADAPTKSISETGGWGFSYGPLPTRKSGRFPNDDMMTEAMQGQWGLGGRDDIAIMAQMGARMVRLYGSDPRFDGTKFLNHSNSWGLKIVAGMSDYPYEHGPGSCWTSNLDCYEAIRESYNFTLDSKGFLAQGKYHPALDTLVLTNEPDLKFMATGGKNYMRAVLSAFDGVLAAETEKGLDVTSPENIKFTAAFSYSVCPRCKHLLELRSMGCCVVCTTGGTEGTPCASLGAVGKAQEAGGMRCPAVRKPNFADDCPGLPMIMDLHFAMEDPSSVGYTFRTQGWKQAFDNRWIHSFNGFVGANALNKQFIQKYMQLPFNKGKPAEQMIKVFMGEYGDPHLAKDPAKLQADLERARALVEDKTNPFVAFNFFEYEVAFWKPCPDPAGWDHWEAIAWDDPIHAPNPPKDCSERLFGTFSVGDIPVSNTGGIDYDSRNVYTVDCVKPIFRGKPQAVAAAYGGSAPDTQVCQAGWQAKPTQYCVASRGDIDPLGAGLGWACDELGRMGHDCTEGRPSACSEDVYTQSDWAFSMYFELMKEKGSAESICNFGGVGIVTALPGRLDCMAVKTAVSTTESMPTTTGAVPPNPDRPPPQSGSLLGNWVWWALAAAALLLGIVLCVRARQQPTAARTVRQDSTASTEFEMARA</sequence>